<feature type="compositionally biased region" description="Polar residues" evidence="1">
    <location>
        <begin position="37"/>
        <end position="53"/>
    </location>
</feature>
<dbReference type="AlphaFoldDB" id="A0A917V9P7"/>
<organism evidence="2 3">
    <name type="scientific">Streptomyces flaveus</name>
    <dbReference type="NCBI Taxonomy" id="66370"/>
    <lineage>
        <taxon>Bacteria</taxon>
        <taxon>Bacillati</taxon>
        <taxon>Actinomycetota</taxon>
        <taxon>Actinomycetes</taxon>
        <taxon>Kitasatosporales</taxon>
        <taxon>Streptomycetaceae</taxon>
        <taxon>Streptomyces</taxon>
        <taxon>Streptomyces aurantiacus group</taxon>
    </lineage>
</organism>
<protein>
    <submittedName>
        <fullName evidence="2">Uncharacterized protein</fullName>
    </submittedName>
</protein>
<evidence type="ECO:0000256" key="1">
    <source>
        <dbReference type="SAM" id="MobiDB-lite"/>
    </source>
</evidence>
<comment type="caution">
    <text evidence="2">The sequence shown here is derived from an EMBL/GenBank/DDBJ whole genome shotgun (WGS) entry which is preliminary data.</text>
</comment>
<proteinExistence type="predicted"/>
<sequence length="125" mass="13394">MDTEPALLRGQHGGMRAVRHILERIVPHAEGAGRPEASSTQPGAAPTPVTSPGQPLEAGQEALGGRWWGYFREYVLQSSLLICFGLALRAGGEVGQDALARLMTELPVHQGGESVSQVLLCRRRT</sequence>
<reference evidence="2" key="1">
    <citation type="journal article" date="2014" name="Int. J. Syst. Evol. Microbiol.">
        <title>Complete genome sequence of Corynebacterium casei LMG S-19264T (=DSM 44701T), isolated from a smear-ripened cheese.</title>
        <authorList>
            <consortium name="US DOE Joint Genome Institute (JGI-PGF)"/>
            <person name="Walter F."/>
            <person name="Albersmeier A."/>
            <person name="Kalinowski J."/>
            <person name="Ruckert C."/>
        </authorList>
    </citation>
    <scope>NUCLEOTIDE SEQUENCE</scope>
    <source>
        <strain evidence="2">JCM 3035</strain>
    </source>
</reference>
<reference evidence="2" key="2">
    <citation type="submission" date="2020-09" db="EMBL/GenBank/DDBJ databases">
        <authorList>
            <person name="Sun Q."/>
            <person name="Ohkuma M."/>
        </authorList>
    </citation>
    <scope>NUCLEOTIDE SEQUENCE</scope>
    <source>
        <strain evidence="2">JCM 3035</strain>
    </source>
</reference>
<evidence type="ECO:0000313" key="3">
    <source>
        <dbReference type="Proteomes" id="UP000637788"/>
    </source>
</evidence>
<feature type="region of interest" description="Disordered" evidence="1">
    <location>
        <begin position="29"/>
        <end position="58"/>
    </location>
</feature>
<name>A0A917V9P7_9ACTN</name>
<gene>
    <name evidence="2" type="ORF">GCM10010094_12520</name>
</gene>
<dbReference type="Proteomes" id="UP000637788">
    <property type="component" value="Unassembled WGS sequence"/>
</dbReference>
<evidence type="ECO:0000313" key="2">
    <source>
        <dbReference type="EMBL" id="GGK53585.1"/>
    </source>
</evidence>
<dbReference type="EMBL" id="BMPQ01000002">
    <property type="protein sequence ID" value="GGK53585.1"/>
    <property type="molecule type" value="Genomic_DNA"/>
</dbReference>
<accession>A0A917V9P7</accession>
<keyword evidence="3" id="KW-1185">Reference proteome</keyword>